<evidence type="ECO:0000313" key="2">
    <source>
        <dbReference type="Proteomes" id="UP000609651"/>
    </source>
</evidence>
<dbReference type="EMBL" id="WTPX01000040">
    <property type="protein sequence ID" value="NNJ25547.1"/>
    <property type="molecule type" value="Genomic_DNA"/>
</dbReference>
<dbReference type="RefSeq" id="WP_171185677.1">
    <property type="nucleotide sequence ID" value="NZ_WTPX01000040.1"/>
</dbReference>
<organism evidence="1 2">
    <name type="scientific">Alienimonas chondri</name>
    <dbReference type="NCBI Taxonomy" id="2681879"/>
    <lineage>
        <taxon>Bacteria</taxon>
        <taxon>Pseudomonadati</taxon>
        <taxon>Planctomycetota</taxon>
        <taxon>Planctomycetia</taxon>
        <taxon>Planctomycetales</taxon>
        <taxon>Planctomycetaceae</taxon>
        <taxon>Alienimonas</taxon>
    </lineage>
</organism>
<keyword evidence="2" id="KW-1185">Reference proteome</keyword>
<protein>
    <recommendedName>
        <fullName evidence="3">DUF3710 domain-containing protein</fullName>
    </recommendedName>
</protein>
<gene>
    <name evidence="1" type="ORF">LzC2_16180</name>
</gene>
<sequence length="159" mass="16751">MSKTCAATGEPFPPGAAVRSALVDQDGSQVRMDFLLDEWDGPPAGTIGHWAVRVPDAVEEPAAVPLDADELLALLDSMGETADAGNEEQSRVRYTLALLLLSEGRIELTEARDTEDGRLLVLTGSGGEGPYEVPDLALPEEEVGGLEAGLPALLKDRAD</sequence>
<evidence type="ECO:0000313" key="1">
    <source>
        <dbReference type="EMBL" id="NNJ25547.1"/>
    </source>
</evidence>
<accession>A0ABX1VE46</accession>
<name>A0ABX1VE46_9PLAN</name>
<evidence type="ECO:0008006" key="3">
    <source>
        <dbReference type="Google" id="ProtNLM"/>
    </source>
</evidence>
<comment type="caution">
    <text evidence="1">The sequence shown here is derived from an EMBL/GenBank/DDBJ whole genome shotgun (WGS) entry which is preliminary data.</text>
</comment>
<dbReference type="Proteomes" id="UP000609651">
    <property type="component" value="Unassembled WGS sequence"/>
</dbReference>
<reference evidence="1 2" key="1">
    <citation type="journal article" date="2020" name="Syst. Appl. Microbiol.">
        <title>Alienimonas chondri sp. nov., a novel planctomycete isolated from the biofilm of the red alga Chondrus crispus.</title>
        <authorList>
            <person name="Vitorino I."/>
            <person name="Albuquerque L."/>
            <person name="Wiegand S."/>
            <person name="Kallscheuer N."/>
            <person name="da Costa M.S."/>
            <person name="Lobo-da-Cunha A."/>
            <person name="Jogler C."/>
            <person name="Lage O.M."/>
        </authorList>
    </citation>
    <scope>NUCLEOTIDE SEQUENCE [LARGE SCALE GENOMIC DNA]</scope>
    <source>
        <strain evidence="1 2">LzC2</strain>
    </source>
</reference>
<proteinExistence type="predicted"/>